<protein>
    <submittedName>
        <fullName evidence="1">Uncharacterized protein</fullName>
    </submittedName>
</protein>
<organism evidence="1 2">
    <name type="scientific">Colletotrichum navitas</name>
    <dbReference type="NCBI Taxonomy" id="681940"/>
    <lineage>
        <taxon>Eukaryota</taxon>
        <taxon>Fungi</taxon>
        <taxon>Dikarya</taxon>
        <taxon>Ascomycota</taxon>
        <taxon>Pezizomycotina</taxon>
        <taxon>Sordariomycetes</taxon>
        <taxon>Hypocreomycetidae</taxon>
        <taxon>Glomerellales</taxon>
        <taxon>Glomerellaceae</taxon>
        <taxon>Colletotrichum</taxon>
        <taxon>Colletotrichum graminicola species complex</taxon>
    </lineage>
</organism>
<sequence>MSGHFDPFVTTYISIVEYSTLLISIRIRHVFKYKTSTDVAYLITIAITAFVESPRIEDHAFNTDEQRARLFPGVQDVSFCSSIRLVVNVKMADVWMRCLGTPPTGKNTAGLKTLLDAWRKNIEQGTAHV</sequence>
<proteinExistence type="predicted"/>
<dbReference type="RefSeq" id="XP_060412216.1">
    <property type="nucleotide sequence ID" value="XM_060553288.1"/>
</dbReference>
<dbReference type="Proteomes" id="UP001230504">
    <property type="component" value="Unassembled WGS sequence"/>
</dbReference>
<accession>A0AAD8V2T0</accession>
<evidence type="ECO:0000313" key="2">
    <source>
        <dbReference type="Proteomes" id="UP001230504"/>
    </source>
</evidence>
<dbReference type="GeneID" id="85437528"/>
<name>A0AAD8V2T0_9PEZI</name>
<reference evidence="1" key="1">
    <citation type="submission" date="2021-06" db="EMBL/GenBank/DDBJ databases">
        <title>Comparative genomics, transcriptomics and evolutionary studies reveal genomic signatures of adaptation to plant cell wall in hemibiotrophic fungi.</title>
        <authorList>
            <consortium name="DOE Joint Genome Institute"/>
            <person name="Baroncelli R."/>
            <person name="Diaz J.F."/>
            <person name="Benocci T."/>
            <person name="Peng M."/>
            <person name="Battaglia E."/>
            <person name="Haridas S."/>
            <person name="Andreopoulos W."/>
            <person name="Labutti K."/>
            <person name="Pangilinan J."/>
            <person name="Floch G.L."/>
            <person name="Makela M.R."/>
            <person name="Henrissat B."/>
            <person name="Grigoriev I.V."/>
            <person name="Crouch J.A."/>
            <person name="De Vries R.P."/>
            <person name="Sukno S.A."/>
            <person name="Thon M.R."/>
        </authorList>
    </citation>
    <scope>NUCLEOTIDE SEQUENCE</scope>
    <source>
        <strain evidence="1">CBS 125086</strain>
    </source>
</reference>
<evidence type="ECO:0000313" key="1">
    <source>
        <dbReference type="EMBL" id="KAK1585172.1"/>
    </source>
</evidence>
<dbReference type="AlphaFoldDB" id="A0AAD8V2T0"/>
<feature type="non-terminal residue" evidence="1">
    <location>
        <position position="129"/>
    </location>
</feature>
<keyword evidence="2" id="KW-1185">Reference proteome</keyword>
<gene>
    <name evidence="1" type="ORF">LY79DRAFT_484476</name>
</gene>
<dbReference type="EMBL" id="JAHLJV010000047">
    <property type="protein sequence ID" value="KAK1585172.1"/>
    <property type="molecule type" value="Genomic_DNA"/>
</dbReference>
<comment type="caution">
    <text evidence="1">The sequence shown here is derived from an EMBL/GenBank/DDBJ whole genome shotgun (WGS) entry which is preliminary data.</text>
</comment>